<name>T0KGM9_COLGC</name>
<protein>
    <submittedName>
        <fullName evidence="2">Uncharacterized protein</fullName>
    </submittedName>
</protein>
<evidence type="ECO:0000313" key="2">
    <source>
        <dbReference type="EMBL" id="EQB52098.1"/>
    </source>
</evidence>
<evidence type="ECO:0000313" key="3">
    <source>
        <dbReference type="Proteomes" id="UP000015530"/>
    </source>
</evidence>
<accession>T0KGM9</accession>
<proteinExistence type="predicted"/>
<feature type="region of interest" description="Disordered" evidence="1">
    <location>
        <begin position="1"/>
        <end position="30"/>
    </location>
</feature>
<dbReference type="EMBL" id="AMYD01001667">
    <property type="protein sequence ID" value="EQB52098.1"/>
    <property type="molecule type" value="Genomic_DNA"/>
</dbReference>
<dbReference type="Proteomes" id="UP000015530">
    <property type="component" value="Unassembled WGS sequence"/>
</dbReference>
<reference evidence="3" key="1">
    <citation type="journal article" date="2013" name="Mol. Plant Microbe Interact.">
        <title>Global aspects of pacC regulation of pathogenicity genes in Colletotrichum gloeosporioides as revealed by transcriptome analysis.</title>
        <authorList>
            <person name="Alkan N."/>
            <person name="Meng X."/>
            <person name="Friedlander G."/>
            <person name="Reuveni E."/>
            <person name="Sukno S."/>
            <person name="Sherman A."/>
            <person name="Thon M."/>
            <person name="Fluhr R."/>
            <person name="Prusky D."/>
        </authorList>
    </citation>
    <scope>NUCLEOTIDE SEQUENCE [LARGE SCALE GENOMIC DNA]</scope>
    <source>
        <strain evidence="3">Cg-14</strain>
    </source>
</reference>
<dbReference type="HOGENOM" id="CLU_3406333_0_0_1"/>
<organism evidence="2 3">
    <name type="scientific">Colletotrichum gloeosporioides (strain Cg-14)</name>
    <name type="common">Anthracnose fungus</name>
    <name type="synonym">Glomerella cingulata</name>
    <dbReference type="NCBI Taxonomy" id="1237896"/>
    <lineage>
        <taxon>Eukaryota</taxon>
        <taxon>Fungi</taxon>
        <taxon>Dikarya</taxon>
        <taxon>Ascomycota</taxon>
        <taxon>Pezizomycotina</taxon>
        <taxon>Sordariomycetes</taxon>
        <taxon>Hypocreomycetidae</taxon>
        <taxon>Glomerellales</taxon>
        <taxon>Glomerellaceae</taxon>
        <taxon>Colletotrichum</taxon>
        <taxon>Colletotrichum gloeosporioides species complex</taxon>
    </lineage>
</organism>
<gene>
    <name evidence="2" type="ORF">CGLO_08301</name>
</gene>
<evidence type="ECO:0000256" key="1">
    <source>
        <dbReference type="SAM" id="MobiDB-lite"/>
    </source>
</evidence>
<sequence>MAPLAGPWSGSVDQVSPSPSQKSRGLQSWI</sequence>
<comment type="caution">
    <text evidence="2">The sequence shown here is derived from an EMBL/GenBank/DDBJ whole genome shotgun (WGS) entry which is preliminary data.</text>
</comment>
<feature type="compositionally biased region" description="Polar residues" evidence="1">
    <location>
        <begin position="11"/>
        <end position="30"/>
    </location>
</feature>
<dbReference type="AlphaFoldDB" id="T0KGM9"/>